<comment type="subcellular location">
    <subcellularLocation>
        <location evidence="1">Cytoplasm</location>
        <location evidence="1">Cytoskeleton</location>
        <location evidence="1">Microtubule organizing center</location>
        <location evidence="1">Centrosome</location>
    </subcellularLocation>
</comment>
<dbReference type="Pfam" id="PF16531">
    <property type="entry name" value="SAS-6_N"/>
    <property type="match status" value="1"/>
</dbReference>
<proteinExistence type="predicted"/>
<sequence>MEADSELAGGTNLFWRSCPVLVRRGDRGEERTTELTIRLIATGQKHGQRVLRLFLSSESDPYFLQLLEVGEEEYALLRQDQGIRVDFPNFPGKLIGLLDKCIACKAEDLPRFQAVLSVGGGGAAGQGSLRVVENNDFKQLPHITLALRPGSDAAVKQWLAFRLGELRGDAGQLSQELERTQASRGSERNSLQSSLAEVRRAAAEAREWHDRLSLEWQADGKARETAVLEAKSRELAELREAGQRRAPERAELEAKYREALEASQARAIDLEGEARGLREHKYGLDGRVSELSAKLGAAEGSNRRGGAGGGRLSLTEEVERLRASSTALGRAKAERDVELGEALTKARTLCHARAAVAALEDKVAGQQQLGAEQAQRLRDMEADLQAQRDKVRRKAAIVARQEEELAARDRAADEAGQRCRGLQRELERATEDAEALRKEVGDMRGRLEESRAAAASNEQMIRWLNNQITETQLHYGGGAGAGLLAGRYSFRPGPPPAGAGATGPSGAAVGTAGAAAAPAGAAMGAAGGGGVGGGSGLAGARPAAAPSTYRTPLVPGASGSAAAAAGSAAARHAPASTSPASLPGSMGGGGGSVPTRGPFRSSFYATHFGGGASGQPPSASPAASTATTAGSLNLGASGAASQAGGGAAGAGAGAGGAPAAAEPAAAPAPAPAAAKHLGSHFEAPTFRMADTAAGRVPVPVVTSSAS</sequence>
<reference evidence="9 10" key="1">
    <citation type="journal article" date="2010" name="Plant Cell">
        <title>The Chlorella variabilis NC64A genome reveals adaptation to photosymbiosis, coevolution with viruses, and cryptic sex.</title>
        <authorList>
            <person name="Blanc G."/>
            <person name="Duncan G."/>
            <person name="Agarkova I."/>
            <person name="Borodovsky M."/>
            <person name="Gurnon J."/>
            <person name="Kuo A."/>
            <person name="Lindquist E."/>
            <person name="Lucas S."/>
            <person name="Pangilinan J."/>
            <person name="Polle J."/>
            <person name="Salamov A."/>
            <person name="Terry A."/>
            <person name="Yamada T."/>
            <person name="Dunigan D.D."/>
            <person name="Grigoriev I.V."/>
            <person name="Claverie J.M."/>
            <person name="Van Etten J.L."/>
        </authorList>
    </citation>
    <scope>NUCLEOTIDE SEQUENCE [LARGE SCALE GENOMIC DNA]</scope>
    <source>
        <strain evidence="9 10">NC64A</strain>
    </source>
</reference>
<keyword evidence="3 6" id="KW-0175">Coiled coil</keyword>
<organism evidence="10">
    <name type="scientific">Chlorella variabilis</name>
    <name type="common">Green alga</name>
    <dbReference type="NCBI Taxonomy" id="554065"/>
    <lineage>
        <taxon>Eukaryota</taxon>
        <taxon>Viridiplantae</taxon>
        <taxon>Chlorophyta</taxon>
        <taxon>core chlorophytes</taxon>
        <taxon>Trebouxiophyceae</taxon>
        <taxon>Chlorellales</taxon>
        <taxon>Chlorellaceae</taxon>
        <taxon>Chlorella clade</taxon>
        <taxon>Chlorella</taxon>
    </lineage>
</organism>
<dbReference type="EMBL" id="GL433840">
    <property type="protein sequence ID" value="EFN57105.1"/>
    <property type="molecule type" value="Genomic_DNA"/>
</dbReference>
<keyword evidence="4" id="KW-0206">Cytoskeleton</keyword>
<dbReference type="eggNOG" id="ENOG502QQ4W">
    <property type="taxonomic scope" value="Eukaryota"/>
</dbReference>
<feature type="compositionally biased region" description="Low complexity" evidence="7">
    <location>
        <begin position="574"/>
        <end position="584"/>
    </location>
</feature>
<keyword evidence="2" id="KW-0963">Cytoplasm</keyword>
<keyword evidence="5" id="KW-0131">Cell cycle</keyword>
<dbReference type="KEGG" id="cvr:CHLNCDRAFT_143927"/>
<dbReference type="GeneID" id="17356359"/>
<feature type="coiled-coil region" evidence="6">
    <location>
        <begin position="374"/>
        <end position="453"/>
    </location>
</feature>
<evidence type="ECO:0000256" key="5">
    <source>
        <dbReference type="ARBA" id="ARBA00023306"/>
    </source>
</evidence>
<dbReference type="OMA" id="KHDSMES"/>
<dbReference type="RefSeq" id="XP_005849207.1">
    <property type="nucleotide sequence ID" value="XM_005849145.1"/>
</dbReference>
<evidence type="ECO:0000259" key="8">
    <source>
        <dbReference type="Pfam" id="PF16531"/>
    </source>
</evidence>
<dbReference type="PANTHER" id="PTHR44281">
    <property type="entry name" value="SPINDLE ASSEMBLY ABNORMAL PROTEIN 6 HOMOLOG"/>
    <property type="match status" value="1"/>
</dbReference>
<keyword evidence="10" id="KW-1185">Reference proteome</keyword>
<feature type="region of interest" description="Disordered" evidence="7">
    <location>
        <begin position="639"/>
        <end position="676"/>
    </location>
</feature>
<evidence type="ECO:0000256" key="4">
    <source>
        <dbReference type="ARBA" id="ARBA00023212"/>
    </source>
</evidence>
<evidence type="ECO:0000256" key="3">
    <source>
        <dbReference type="ARBA" id="ARBA00023054"/>
    </source>
</evidence>
<dbReference type="InParanoid" id="E1ZAR7"/>
<evidence type="ECO:0000313" key="10">
    <source>
        <dbReference type="Proteomes" id="UP000008141"/>
    </source>
</evidence>
<evidence type="ECO:0000256" key="1">
    <source>
        <dbReference type="ARBA" id="ARBA00004300"/>
    </source>
</evidence>
<dbReference type="CDD" id="cd10142">
    <property type="entry name" value="HD_SAS6_N"/>
    <property type="match status" value="1"/>
</dbReference>
<evidence type="ECO:0000256" key="6">
    <source>
        <dbReference type="SAM" id="Coils"/>
    </source>
</evidence>
<feature type="compositionally biased region" description="Low complexity" evidence="7">
    <location>
        <begin position="614"/>
        <end position="626"/>
    </location>
</feature>
<dbReference type="InterPro" id="IPR038558">
    <property type="entry name" value="SAS-6_N_sf"/>
</dbReference>
<evidence type="ECO:0000256" key="2">
    <source>
        <dbReference type="ARBA" id="ARBA00022490"/>
    </source>
</evidence>
<dbReference type="Gene3D" id="2.170.210.20">
    <property type="entry name" value="Spindle assembly abnormal protein 6, N-terminal domain"/>
    <property type="match status" value="1"/>
</dbReference>
<feature type="compositionally biased region" description="Low complexity" evidence="7">
    <location>
        <begin position="657"/>
        <end position="674"/>
    </location>
</feature>
<dbReference type="OrthoDB" id="49058at2759"/>
<dbReference type="STRING" id="554065.E1ZAR7"/>
<dbReference type="AlphaFoldDB" id="E1ZAR7"/>
<feature type="domain" description="Spindle assembly abnormal protein 6 N-terminal" evidence="8">
    <location>
        <begin position="13"/>
        <end position="146"/>
    </location>
</feature>
<dbReference type="Proteomes" id="UP000008141">
    <property type="component" value="Unassembled WGS sequence"/>
</dbReference>
<protein>
    <recommendedName>
        <fullName evidence="8">Spindle assembly abnormal protein 6 N-terminal domain-containing protein</fullName>
    </recommendedName>
</protein>
<evidence type="ECO:0000256" key="7">
    <source>
        <dbReference type="SAM" id="MobiDB-lite"/>
    </source>
</evidence>
<name>E1ZAR7_CHLVA</name>
<feature type="compositionally biased region" description="Gly residues" evidence="7">
    <location>
        <begin position="643"/>
        <end position="656"/>
    </location>
</feature>
<dbReference type="InterPro" id="IPR032396">
    <property type="entry name" value="SAS-6_N"/>
</dbReference>
<dbReference type="PANTHER" id="PTHR44281:SF2">
    <property type="entry name" value="SPINDLE ASSEMBLY ABNORMAL PROTEIN 6 HOMOLOG"/>
    <property type="match status" value="1"/>
</dbReference>
<evidence type="ECO:0000313" key="9">
    <source>
        <dbReference type="EMBL" id="EFN57105.1"/>
    </source>
</evidence>
<accession>E1ZAR7</accession>
<feature type="region of interest" description="Disordered" evidence="7">
    <location>
        <begin position="574"/>
        <end position="626"/>
    </location>
</feature>
<gene>
    <name evidence="9" type="ORF">CHLNCDRAFT_143927</name>
</gene>